<evidence type="ECO:0000313" key="2">
    <source>
        <dbReference type="Proteomes" id="UP001163823"/>
    </source>
</evidence>
<accession>A0AAD7KPV2</accession>
<reference evidence="1" key="1">
    <citation type="journal article" date="2023" name="Science">
        <title>Elucidation of the pathway for biosynthesis of saponin adjuvants from the soapbark tree.</title>
        <authorList>
            <person name="Reed J."/>
            <person name="Orme A."/>
            <person name="El-Demerdash A."/>
            <person name="Owen C."/>
            <person name="Martin L.B.B."/>
            <person name="Misra R.C."/>
            <person name="Kikuchi S."/>
            <person name="Rejzek M."/>
            <person name="Martin A.C."/>
            <person name="Harkess A."/>
            <person name="Leebens-Mack J."/>
            <person name="Louveau T."/>
            <person name="Stephenson M.J."/>
            <person name="Osbourn A."/>
        </authorList>
    </citation>
    <scope>NUCLEOTIDE SEQUENCE</scope>
    <source>
        <strain evidence="1">S10</strain>
    </source>
</reference>
<keyword evidence="2" id="KW-1185">Reference proteome</keyword>
<dbReference type="Proteomes" id="UP001163823">
    <property type="component" value="Chromosome 14"/>
</dbReference>
<protein>
    <submittedName>
        <fullName evidence="1">Uncharacterized protein</fullName>
    </submittedName>
</protein>
<sequence>MESVDMKECIVHQQTDMQCQDVGYQERGRTGERQSQYAEELERLKAHGYYHQETQLDGEQVTEEAPDEGLGTDLIDQVTQENISNASTRDQECAMGCL</sequence>
<dbReference type="AlphaFoldDB" id="A0AAD7KPV2"/>
<proteinExistence type="predicted"/>
<organism evidence="1 2">
    <name type="scientific">Quillaja saponaria</name>
    <name type="common">Soap bark tree</name>
    <dbReference type="NCBI Taxonomy" id="32244"/>
    <lineage>
        <taxon>Eukaryota</taxon>
        <taxon>Viridiplantae</taxon>
        <taxon>Streptophyta</taxon>
        <taxon>Embryophyta</taxon>
        <taxon>Tracheophyta</taxon>
        <taxon>Spermatophyta</taxon>
        <taxon>Magnoliopsida</taxon>
        <taxon>eudicotyledons</taxon>
        <taxon>Gunneridae</taxon>
        <taxon>Pentapetalae</taxon>
        <taxon>rosids</taxon>
        <taxon>fabids</taxon>
        <taxon>Fabales</taxon>
        <taxon>Quillajaceae</taxon>
        <taxon>Quillaja</taxon>
    </lineage>
</organism>
<gene>
    <name evidence="1" type="ORF">O6P43_033014</name>
</gene>
<name>A0AAD7KPV2_QUISA</name>
<dbReference type="EMBL" id="JARAOO010000014">
    <property type="protein sequence ID" value="KAJ7943472.1"/>
    <property type="molecule type" value="Genomic_DNA"/>
</dbReference>
<dbReference type="KEGG" id="qsa:O6P43_033014"/>
<comment type="caution">
    <text evidence="1">The sequence shown here is derived from an EMBL/GenBank/DDBJ whole genome shotgun (WGS) entry which is preliminary data.</text>
</comment>
<evidence type="ECO:0000313" key="1">
    <source>
        <dbReference type="EMBL" id="KAJ7943472.1"/>
    </source>
</evidence>